<dbReference type="SUPFAM" id="SSF50978">
    <property type="entry name" value="WD40 repeat-like"/>
    <property type="match status" value="1"/>
</dbReference>
<accession>A0A9D5DJG9</accession>
<dbReference type="InterPro" id="IPR036322">
    <property type="entry name" value="WD40_repeat_dom_sf"/>
</dbReference>
<keyword evidence="1 2" id="KW-0812">Transmembrane</keyword>
<gene>
    <name evidence="2" type="ORF">OJ253_432</name>
</gene>
<proteinExistence type="predicted"/>
<keyword evidence="1" id="KW-1133">Transmembrane helix</keyword>
<dbReference type="AlphaFoldDB" id="A0A9D5DJG9"/>
<dbReference type="OrthoDB" id="337348at2759"/>
<keyword evidence="1" id="KW-0472">Membrane</keyword>
<organism evidence="2">
    <name type="scientific">Cryptosporidium canis</name>
    <dbReference type="NCBI Taxonomy" id="195482"/>
    <lineage>
        <taxon>Eukaryota</taxon>
        <taxon>Sar</taxon>
        <taxon>Alveolata</taxon>
        <taxon>Apicomplexa</taxon>
        <taxon>Conoidasida</taxon>
        <taxon>Coccidia</taxon>
        <taxon>Eucoccidiorida</taxon>
        <taxon>Eimeriorina</taxon>
        <taxon>Cryptosporidiidae</taxon>
        <taxon>Cryptosporidium</taxon>
    </lineage>
</organism>
<evidence type="ECO:0000313" key="2">
    <source>
        <dbReference type="EMBL" id="KAJ1613136.1"/>
    </source>
</evidence>
<protein>
    <submittedName>
        <fullName evidence="2">Transmembrane domain-containing protein</fullName>
    </submittedName>
</protein>
<feature type="transmembrane region" description="Helical" evidence="1">
    <location>
        <begin position="110"/>
        <end position="130"/>
    </location>
</feature>
<dbReference type="Proteomes" id="UP001067231">
    <property type="component" value="Unassembled WGS sequence"/>
</dbReference>
<dbReference type="EMBL" id="JAPCXC010000004">
    <property type="protein sequence ID" value="KAJ1613136.1"/>
    <property type="molecule type" value="Genomic_DNA"/>
</dbReference>
<comment type="caution">
    <text evidence="2">The sequence shown here is derived from an EMBL/GenBank/DDBJ whole genome shotgun (WGS) entry which is preliminary data.</text>
</comment>
<sequence>MENLETVWCSSSYIRPENLDLESERKSITTESILETEYRIVSAEDLSGVPLSGNEKVFAEQHLWSIQLDLAHNSKFTDFQDDTIRISHLGTEVQDDNTVFFNNWGRIGRIILFIYITFLSILYDITGIVIPNSVYKSELSGQELNVVTETPSIAPLYPYYWKYVLDPARYVISLVFYLIWGVELTPKREFEGREEDPRERLVKEEGMAWIPRTLNIVHPIHYLNSSRPEINIYSKPSESTIRTSKGLRTCTRRQRIICSLPQSLEKSSRRIRLVAIRPIGNVIAIGHSNSVSIWEYRPSILGNGGSGASQVISINGGVRSLSESLTLNGKWNLIYSVDLFKLNAMSWSNDGSSLYIGDGSSIREFHYIYLTTQDSKKLGCHFNSEKFISNGHVVARGPTIANDCVSITVSGVFSLVGTIWEGGYFRIYDTFTWESIQVCHKFGLRSKTFIPKVECVDNLMDKNSSGFIFADDQSIYEVLLINQGLSEIKRSKSVNISSSSESQVSNGIRLRELPIHSRNREKTILNFSTAFQRISVIYQESSMVWLYCYLMSANTPSKLMLIGVIQDFGVPLQISMQSISESNHLVSGTLLAVKWQNPHPSQVKDSRVIQNTDSYLTTIKTYPLFHYLQ</sequence>
<name>A0A9D5DJG9_9CRYT</name>
<reference evidence="2" key="1">
    <citation type="submission" date="2022-10" db="EMBL/GenBank/DDBJ databases">
        <title>Adaptive evolution leads to modifications in subtelomeric GC content in a zoonotic Cryptosporidium species.</title>
        <authorList>
            <person name="Li J."/>
            <person name="Feng Y."/>
            <person name="Xiao L."/>
        </authorList>
    </citation>
    <scope>NUCLEOTIDE SEQUENCE</scope>
    <source>
        <strain evidence="2">33844</strain>
    </source>
</reference>
<evidence type="ECO:0000256" key="1">
    <source>
        <dbReference type="SAM" id="Phobius"/>
    </source>
</evidence>